<protein>
    <submittedName>
        <fullName evidence="1">Thioesterase family protein</fullName>
        <ecNumber evidence="1">3.1.2.-</ecNumber>
    </submittedName>
</protein>
<proteinExistence type="predicted"/>
<sequence length="146" mass="16270">MIENTRTVEIEWGDCDAAGIVFYPRYFAIFDASTAYLLEKAFGMKKAAWTKAYGIVGIPMVDTGASFSNPCTYGDVVSIHSKVSELGRSSFSIEHRILKDGKEAIRGHEKRVWTGRYPDDPERLMAVPLPDSVRAALMVDETSTDR</sequence>
<dbReference type="RefSeq" id="WP_304376282.1">
    <property type="nucleotide sequence ID" value="NZ_JAUOZU010000007.1"/>
</dbReference>
<gene>
    <name evidence="1" type="ORF">Q4481_10370</name>
</gene>
<comment type="caution">
    <text evidence="1">The sequence shown here is derived from an EMBL/GenBank/DDBJ whole genome shotgun (WGS) entry which is preliminary data.</text>
</comment>
<dbReference type="EMBL" id="JAUOZU010000007">
    <property type="protein sequence ID" value="MDO6964364.1"/>
    <property type="molecule type" value="Genomic_DNA"/>
</dbReference>
<dbReference type="CDD" id="cd00586">
    <property type="entry name" value="4HBT"/>
    <property type="match status" value="1"/>
</dbReference>
<reference evidence="1" key="1">
    <citation type="journal article" date="2015" name="Int. J. Syst. Evol. Microbiol.">
        <title>Rhizobium alvei sp. nov., isolated from a freshwater river.</title>
        <authorList>
            <person name="Sheu S.Y."/>
            <person name="Huang H.W."/>
            <person name="Young C.C."/>
            <person name="Chen W.M."/>
        </authorList>
    </citation>
    <scope>NUCLEOTIDE SEQUENCE</scope>
    <source>
        <strain evidence="1">TNR-22</strain>
    </source>
</reference>
<accession>A0ABT8YL96</accession>
<keyword evidence="1" id="KW-0378">Hydrolase</keyword>
<reference evidence="1" key="2">
    <citation type="submission" date="2023-07" db="EMBL/GenBank/DDBJ databases">
        <authorList>
            <person name="Shen H."/>
        </authorList>
    </citation>
    <scope>NUCLEOTIDE SEQUENCE</scope>
    <source>
        <strain evidence="1">TNR-22</strain>
    </source>
</reference>
<organism evidence="1 2">
    <name type="scientific">Rhizobium alvei</name>
    <dbReference type="NCBI Taxonomy" id="1132659"/>
    <lineage>
        <taxon>Bacteria</taxon>
        <taxon>Pseudomonadati</taxon>
        <taxon>Pseudomonadota</taxon>
        <taxon>Alphaproteobacteria</taxon>
        <taxon>Hyphomicrobiales</taxon>
        <taxon>Rhizobiaceae</taxon>
        <taxon>Rhizobium/Agrobacterium group</taxon>
        <taxon>Rhizobium</taxon>
    </lineage>
</organism>
<dbReference type="InterPro" id="IPR029069">
    <property type="entry name" value="HotDog_dom_sf"/>
</dbReference>
<name>A0ABT8YL96_9HYPH</name>
<dbReference type="SUPFAM" id="SSF54637">
    <property type="entry name" value="Thioesterase/thiol ester dehydrase-isomerase"/>
    <property type="match status" value="1"/>
</dbReference>
<evidence type="ECO:0000313" key="1">
    <source>
        <dbReference type="EMBL" id="MDO6964364.1"/>
    </source>
</evidence>
<evidence type="ECO:0000313" key="2">
    <source>
        <dbReference type="Proteomes" id="UP001174932"/>
    </source>
</evidence>
<dbReference type="EC" id="3.1.2.-" evidence="1"/>
<dbReference type="Pfam" id="PF13279">
    <property type="entry name" value="4HBT_2"/>
    <property type="match status" value="1"/>
</dbReference>
<dbReference type="Gene3D" id="3.10.129.10">
    <property type="entry name" value="Hotdog Thioesterase"/>
    <property type="match status" value="1"/>
</dbReference>
<keyword evidence="2" id="KW-1185">Reference proteome</keyword>
<dbReference type="Proteomes" id="UP001174932">
    <property type="component" value="Unassembled WGS sequence"/>
</dbReference>
<dbReference type="GO" id="GO:0016787">
    <property type="term" value="F:hydrolase activity"/>
    <property type="evidence" value="ECO:0007669"/>
    <property type="project" value="UniProtKB-KW"/>
</dbReference>